<keyword evidence="9" id="KW-0472">Membrane</keyword>
<dbReference type="PANTHER" id="PTHR43711:SF1">
    <property type="entry name" value="HISTIDINE KINASE 1"/>
    <property type="match status" value="1"/>
</dbReference>
<dbReference type="PRINTS" id="PR00344">
    <property type="entry name" value="BCTRLSENSOR"/>
</dbReference>
<keyword evidence="12" id="KW-1185">Reference proteome</keyword>
<dbReference type="PROSITE" id="PS50109">
    <property type="entry name" value="HIS_KIN"/>
    <property type="match status" value="1"/>
</dbReference>
<organism evidence="11 12">
    <name type="scientific">Paenibacillus aceti</name>
    <dbReference type="NCBI Taxonomy" id="1820010"/>
    <lineage>
        <taxon>Bacteria</taxon>
        <taxon>Bacillati</taxon>
        <taxon>Bacillota</taxon>
        <taxon>Bacilli</taxon>
        <taxon>Bacillales</taxon>
        <taxon>Paenibacillaceae</taxon>
        <taxon>Paenibacillus</taxon>
    </lineage>
</organism>
<evidence type="ECO:0000256" key="6">
    <source>
        <dbReference type="ARBA" id="ARBA00022777"/>
    </source>
</evidence>
<dbReference type="PANTHER" id="PTHR43711">
    <property type="entry name" value="TWO-COMPONENT HISTIDINE KINASE"/>
    <property type="match status" value="1"/>
</dbReference>
<evidence type="ECO:0000313" key="12">
    <source>
        <dbReference type="Proteomes" id="UP000608420"/>
    </source>
</evidence>
<feature type="transmembrane region" description="Helical" evidence="9">
    <location>
        <begin position="42"/>
        <end position="62"/>
    </location>
</feature>
<dbReference type="InterPro" id="IPR036890">
    <property type="entry name" value="HATPase_C_sf"/>
</dbReference>
<dbReference type="InterPro" id="IPR036097">
    <property type="entry name" value="HisK_dim/P_sf"/>
</dbReference>
<dbReference type="EMBL" id="BMIW01000014">
    <property type="protein sequence ID" value="GGG00255.1"/>
    <property type="molecule type" value="Genomic_DNA"/>
</dbReference>
<keyword evidence="9" id="KW-0812">Transmembrane</keyword>
<dbReference type="GO" id="GO:0016301">
    <property type="term" value="F:kinase activity"/>
    <property type="evidence" value="ECO:0007669"/>
    <property type="project" value="UniProtKB-KW"/>
</dbReference>
<keyword evidence="6 11" id="KW-0418">Kinase</keyword>
<evidence type="ECO:0000256" key="8">
    <source>
        <dbReference type="ARBA" id="ARBA00023012"/>
    </source>
</evidence>
<keyword evidence="3" id="KW-0597">Phosphoprotein</keyword>
<dbReference type="InterPro" id="IPR005467">
    <property type="entry name" value="His_kinase_dom"/>
</dbReference>
<dbReference type="InterPro" id="IPR003594">
    <property type="entry name" value="HATPase_dom"/>
</dbReference>
<evidence type="ECO:0000313" key="11">
    <source>
        <dbReference type="EMBL" id="GGG00255.1"/>
    </source>
</evidence>
<protein>
    <recommendedName>
        <fullName evidence="2">histidine kinase</fullName>
        <ecNumber evidence="2">2.7.13.3</ecNumber>
    </recommendedName>
</protein>
<dbReference type="SUPFAM" id="SSF47384">
    <property type="entry name" value="Homodimeric domain of signal transducing histidine kinase"/>
    <property type="match status" value="1"/>
</dbReference>
<keyword evidence="9" id="KW-1133">Transmembrane helix</keyword>
<evidence type="ECO:0000256" key="5">
    <source>
        <dbReference type="ARBA" id="ARBA00022741"/>
    </source>
</evidence>
<dbReference type="Pfam" id="PF00512">
    <property type="entry name" value="HisKA"/>
    <property type="match status" value="1"/>
</dbReference>
<sequence>MRSADAGHFNRSYIIFAVTALSLVLGYTGWMMSITGQAERYLWPSVLFVFLFALICVLWLGVMRRRMANIVDTLDQIVEGAIRGQARVTGYSETNLSSLENKLIRYIDLSFHHERKIEAEKNKIKELISDISHQTKTPLSNIVLYSQLLAEQSGLEGDTQQWVKQIRTQADKLDWLIQSLIKMSRLETGIIAMHPDSTSVIDTITRGISQIYRQAEQKGISITIDCDTAIHAHHDPKWTSEVLFNLLDNAVKYSEPGGRIHISVAAYELFVRIDIADTGIGIEEDELHSVFKRFYRCKRTASFEGVGIGLYLAREILSAQGGYIKAASKPGQGTTFSVFLLADGQAKV</sequence>
<keyword evidence="7" id="KW-0067">ATP-binding</keyword>
<feature type="domain" description="Histidine kinase" evidence="10">
    <location>
        <begin position="130"/>
        <end position="344"/>
    </location>
</feature>
<dbReference type="CDD" id="cd00082">
    <property type="entry name" value="HisKA"/>
    <property type="match status" value="1"/>
</dbReference>
<comment type="catalytic activity">
    <reaction evidence="1">
        <text>ATP + protein L-histidine = ADP + protein N-phospho-L-histidine.</text>
        <dbReference type="EC" id="2.7.13.3"/>
    </reaction>
</comment>
<evidence type="ECO:0000256" key="9">
    <source>
        <dbReference type="SAM" id="Phobius"/>
    </source>
</evidence>
<dbReference type="InterPro" id="IPR004358">
    <property type="entry name" value="Sig_transdc_His_kin-like_C"/>
</dbReference>
<feature type="transmembrane region" description="Helical" evidence="9">
    <location>
        <begin position="12"/>
        <end position="30"/>
    </location>
</feature>
<accession>A0ABQ1VW25</accession>
<dbReference type="Pfam" id="PF02518">
    <property type="entry name" value="HATPase_c"/>
    <property type="match status" value="1"/>
</dbReference>
<dbReference type="SMART" id="SM00388">
    <property type="entry name" value="HisKA"/>
    <property type="match status" value="1"/>
</dbReference>
<evidence type="ECO:0000259" key="10">
    <source>
        <dbReference type="PROSITE" id="PS50109"/>
    </source>
</evidence>
<dbReference type="InterPro" id="IPR003661">
    <property type="entry name" value="HisK_dim/P_dom"/>
</dbReference>
<dbReference type="Gene3D" id="1.10.287.130">
    <property type="match status" value="1"/>
</dbReference>
<evidence type="ECO:0000256" key="7">
    <source>
        <dbReference type="ARBA" id="ARBA00022840"/>
    </source>
</evidence>
<evidence type="ECO:0000256" key="3">
    <source>
        <dbReference type="ARBA" id="ARBA00022553"/>
    </source>
</evidence>
<dbReference type="SUPFAM" id="SSF55874">
    <property type="entry name" value="ATPase domain of HSP90 chaperone/DNA topoisomerase II/histidine kinase"/>
    <property type="match status" value="1"/>
</dbReference>
<keyword evidence="8" id="KW-0902">Two-component regulatory system</keyword>
<comment type="caution">
    <text evidence="11">The sequence shown here is derived from an EMBL/GenBank/DDBJ whole genome shotgun (WGS) entry which is preliminary data.</text>
</comment>
<dbReference type="SMART" id="SM00387">
    <property type="entry name" value="HATPase_c"/>
    <property type="match status" value="1"/>
</dbReference>
<dbReference type="Proteomes" id="UP000608420">
    <property type="component" value="Unassembled WGS sequence"/>
</dbReference>
<dbReference type="InterPro" id="IPR050736">
    <property type="entry name" value="Sensor_HK_Regulatory"/>
</dbReference>
<keyword evidence="5" id="KW-0547">Nucleotide-binding</keyword>
<dbReference type="EC" id="2.7.13.3" evidence="2"/>
<gene>
    <name evidence="11" type="ORF">GCM10010913_22580</name>
</gene>
<evidence type="ECO:0000256" key="2">
    <source>
        <dbReference type="ARBA" id="ARBA00012438"/>
    </source>
</evidence>
<reference evidence="12" key="1">
    <citation type="journal article" date="2019" name="Int. J. Syst. Evol. Microbiol.">
        <title>The Global Catalogue of Microorganisms (GCM) 10K type strain sequencing project: providing services to taxonomists for standard genome sequencing and annotation.</title>
        <authorList>
            <consortium name="The Broad Institute Genomics Platform"/>
            <consortium name="The Broad Institute Genome Sequencing Center for Infectious Disease"/>
            <person name="Wu L."/>
            <person name="Ma J."/>
        </authorList>
    </citation>
    <scope>NUCLEOTIDE SEQUENCE [LARGE SCALE GENOMIC DNA]</scope>
    <source>
        <strain evidence="12">CGMCC 1.15420</strain>
    </source>
</reference>
<keyword evidence="4" id="KW-0808">Transferase</keyword>
<evidence type="ECO:0000256" key="4">
    <source>
        <dbReference type="ARBA" id="ARBA00022679"/>
    </source>
</evidence>
<evidence type="ECO:0000256" key="1">
    <source>
        <dbReference type="ARBA" id="ARBA00000085"/>
    </source>
</evidence>
<proteinExistence type="predicted"/>
<dbReference type="Gene3D" id="3.30.565.10">
    <property type="entry name" value="Histidine kinase-like ATPase, C-terminal domain"/>
    <property type="match status" value="1"/>
</dbReference>
<dbReference type="RefSeq" id="WP_120463917.1">
    <property type="nucleotide sequence ID" value="NZ_BMIW01000014.1"/>
</dbReference>
<name>A0ABQ1VW25_9BACL</name>